<dbReference type="Proteomes" id="UP000193862">
    <property type="component" value="Unassembled WGS sequence"/>
</dbReference>
<evidence type="ECO:0000313" key="4">
    <source>
        <dbReference type="Proteomes" id="UP000193862"/>
    </source>
</evidence>
<dbReference type="InterPro" id="IPR036366">
    <property type="entry name" value="PGBDSf"/>
</dbReference>
<keyword evidence="4" id="KW-1185">Reference proteome</keyword>
<evidence type="ECO:0000256" key="1">
    <source>
        <dbReference type="SAM" id="SignalP"/>
    </source>
</evidence>
<dbReference type="Pfam" id="PF01471">
    <property type="entry name" value="PG_binding_1"/>
    <property type="match status" value="1"/>
</dbReference>
<gene>
    <name evidence="3" type="ORF">AQS8620_01004</name>
</gene>
<reference evidence="3 4" key="1">
    <citation type="submission" date="2017-03" db="EMBL/GenBank/DDBJ databases">
        <authorList>
            <person name="Afonso C.L."/>
            <person name="Miller P.J."/>
            <person name="Scott M.A."/>
            <person name="Spackman E."/>
            <person name="Goraichik I."/>
            <person name="Dimitrov K.M."/>
            <person name="Suarez D.L."/>
            <person name="Swayne D.E."/>
        </authorList>
    </citation>
    <scope>NUCLEOTIDE SEQUENCE [LARGE SCALE GENOMIC DNA]</scope>
    <source>
        <strain evidence="3 4">CECT 8620</strain>
    </source>
</reference>
<name>A0A1Y5S2J4_9RHOB</name>
<dbReference type="InterPro" id="IPR036365">
    <property type="entry name" value="PGBD-like_sf"/>
</dbReference>
<sequence>MKREMTSRLVRSRFGVGLMVLGSALSAPLSGAFAQDTARAWIQIEAQPSLRQATQAASGYARSLPAVNGFALGGRWYGIALGPYNAPDARALLRQLRASGAIPRDAFVSDGASYGQQFWPVGAQTGQTAQSVTVPQVDTAPLPATDLPSTQDIARDLAANSATGATGATDTEARIEAQVEEAIAVELPDETPAQARRSEAALDRAARDALQVALAWAGFYDGRIDGAFGAGTRASMAAWQAAQGYTQTGVLTTRERGELLSDYQAVLDALGMELVRDDTTGIAVEMPKGLVQFDAYAPPFARYVEKDGSGVQVLLISQTGDQATLGGLYEILQTLKIVPLDGERSLKNGSFDLSGADGTRVTYATAKLVNGTVKGFVLVWPAGDDKRRRMAMEAMKTSFAPISGAVLPDAYGAGAAQDIDLLAGLEIRRADRVSSGVYVDAAGHILTTAQAVAECREITLDADTSATLTTLGDGFALLTPDTATAPLGIAGFAAATPRLQSEVMVAGFPYEGRLGAATLNYGTLADTKGLNNEAGVLRLAMNAMPSEAGGPVLADTGAVVGLLADEDGARVLPEGVSFARDLDSITAFLSGAGVTITASTSSLDLGPDVLVQTGRDMAVMVSCWK</sequence>
<feature type="domain" description="Peptidoglycan binding-like" evidence="2">
    <location>
        <begin position="206"/>
        <end position="253"/>
    </location>
</feature>
<feature type="chain" id="PRO_5012305983" evidence="1">
    <location>
        <begin position="35"/>
        <end position="625"/>
    </location>
</feature>
<keyword evidence="1" id="KW-0732">Signal</keyword>
<feature type="signal peptide" evidence="1">
    <location>
        <begin position="1"/>
        <end position="34"/>
    </location>
</feature>
<dbReference type="SUPFAM" id="SSF47090">
    <property type="entry name" value="PGBD-like"/>
    <property type="match status" value="1"/>
</dbReference>
<dbReference type="InterPro" id="IPR002477">
    <property type="entry name" value="Peptidoglycan-bd-like"/>
</dbReference>
<accession>A0A1Y5S2J4</accession>
<dbReference type="Gene3D" id="2.40.10.120">
    <property type="match status" value="1"/>
</dbReference>
<proteinExistence type="predicted"/>
<dbReference type="AlphaFoldDB" id="A0A1Y5S2J4"/>
<organism evidence="3 4">
    <name type="scientific">Aquimixticola soesokkakensis</name>
    <dbReference type="NCBI Taxonomy" id="1519096"/>
    <lineage>
        <taxon>Bacteria</taxon>
        <taxon>Pseudomonadati</taxon>
        <taxon>Pseudomonadota</taxon>
        <taxon>Alphaproteobacteria</taxon>
        <taxon>Rhodobacterales</taxon>
        <taxon>Paracoccaceae</taxon>
        <taxon>Aquimixticola</taxon>
    </lineage>
</organism>
<dbReference type="Pfam" id="PF13365">
    <property type="entry name" value="Trypsin_2"/>
    <property type="match status" value="1"/>
</dbReference>
<dbReference type="EMBL" id="FWFS01000003">
    <property type="protein sequence ID" value="SLN31233.1"/>
    <property type="molecule type" value="Genomic_DNA"/>
</dbReference>
<dbReference type="InterPro" id="IPR009003">
    <property type="entry name" value="Peptidase_S1_PA"/>
</dbReference>
<evidence type="ECO:0000313" key="3">
    <source>
        <dbReference type="EMBL" id="SLN31233.1"/>
    </source>
</evidence>
<dbReference type="SUPFAM" id="SSF50494">
    <property type="entry name" value="Trypsin-like serine proteases"/>
    <property type="match status" value="1"/>
</dbReference>
<evidence type="ECO:0000259" key="2">
    <source>
        <dbReference type="Pfam" id="PF01471"/>
    </source>
</evidence>
<dbReference type="Gene3D" id="1.10.101.10">
    <property type="entry name" value="PGBD-like superfamily/PGBD"/>
    <property type="match status" value="1"/>
</dbReference>
<protein>
    <submittedName>
        <fullName evidence="3">Putative peptidoglycan binding domain protein</fullName>
    </submittedName>
</protein>